<dbReference type="SMART" id="SM00895">
    <property type="entry name" value="FCD"/>
    <property type="match status" value="1"/>
</dbReference>
<proteinExistence type="predicted"/>
<keyword evidence="6" id="KW-1185">Reference proteome</keyword>
<dbReference type="GO" id="GO:0003677">
    <property type="term" value="F:DNA binding"/>
    <property type="evidence" value="ECO:0007669"/>
    <property type="project" value="UniProtKB-KW"/>
</dbReference>
<dbReference type="RefSeq" id="WP_104005350.1">
    <property type="nucleotide sequence ID" value="NZ_FNVQ01000006.1"/>
</dbReference>
<evidence type="ECO:0000256" key="2">
    <source>
        <dbReference type="ARBA" id="ARBA00023125"/>
    </source>
</evidence>
<evidence type="ECO:0000256" key="3">
    <source>
        <dbReference type="ARBA" id="ARBA00023163"/>
    </source>
</evidence>
<protein>
    <submittedName>
        <fullName evidence="5">Transcriptional regulator, GntR family</fullName>
    </submittedName>
</protein>
<dbReference type="Pfam" id="PF07729">
    <property type="entry name" value="FCD"/>
    <property type="match status" value="1"/>
</dbReference>
<dbReference type="AlphaFoldDB" id="A0A1H6DGF4"/>
<dbReference type="OrthoDB" id="8066003at2"/>
<dbReference type="SMART" id="SM00345">
    <property type="entry name" value="HTH_GNTR"/>
    <property type="match status" value="2"/>
</dbReference>
<dbReference type="InterPro" id="IPR036390">
    <property type="entry name" value="WH_DNA-bd_sf"/>
</dbReference>
<dbReference type="EMBL" id="FNVQ01000006">
    <property type="protein sequence ID" value="SEG84261.1"/>
    <property type="molecule type" value="Genomic_DNA"/>
</dbReference>
<keyword evidence="1" id="KW-0805">Transcription regulation</keyword>
<dbReference type="PROSITE" id="PS50949">
    <property type="entry name" value="HTH_GNTR"/>
    <property type="match status" value="1"/>
</dbReference>
<dbReference type="InterPro" id="IPR036388">
    <property type="entry name" value="WH-like_DNA-bd_sf"/>
</dbReference>
<dbReference type="Pfam" id="PF00392">
    <property type="entry name" value="GntR"/>
    <property type="match status" value="1"/>
</dbReference>
<evidence type="ECO:0000313" key="6">
    <source>
        <dbReference type="Proteomes" id="UP000236745"/>
    </source>
</evidence>
<reference evidence="5 6" key="1">
    <citation type="submission" date="2016-10" db="EMBL/GenBank/DDBJ databases">
        <authorList>
            <person name="de Groot N.N."/>
        </authorList>
    </citation>
    <scope>NUCLEOTIDE SEQUENCE [LARGE SCALE GENOMIC DNA]</scope>
    <source>
        <strain evidence="5 6">DSM 22012</strain>
    </source>
</reference>
<dbReference type="SUPFAM" id="SSF46785">
    <property type="entry name" value="Winged helix' DNA-binding domain"/>
    <property type="match status" value="2"/>
</dbReference>
<evidence type="ECO:0000259" key="4">
    <source>
        <dbReference type="PROSITE" id="PS50949"/>
    </source>
</evidence>
<dbReference type="GO" id="GO:0003700">
    <property type="term" value="F:DNA-binding transcription factor activity"/>
    <property type="evidence" value="ECO:0007669"/>
    <property type="project" value="InterPro"/>
</dbReference>
<evidence type="ECO:0000256" key="1">
    <source>
        <dbReference type="ARBA" id="ARBA00023015"/>
    </source>
</evidence>
<dbReference type="PANTHER" id="PTHR43537">
    <property type="entry name" value="TRANSCRIPTIONAL REGULATOR, GNTR FAMILY"/>
    <property type="match status" value="1"/>
</dbReference>
<dbReference type="Gene3D" id="1.10.10.10">
    <property type="entry name" value="Winged helix-like DNA-binding domain superfamily/Winged helix DNA-binding domain"/>
    <property type="match status" value="2"/>
</dbReference>
<organism evidence="5 6">
    <name type="scientific">Marinobacterium lutimaris</name>
    <dbReference type="NCBI Taxonomy" id="568106"/>
    <lineage>
        <taxon>Bacteria</taxon>
        <taxon>Pseudomonadati</taxon>
        <taxon>Pseudomonadota</taxon>
        <taxon>Gammaproteobacteria</taxon>
        <taxon>Oceanospirillales</taxon>
        <taxon>Oceanospirillaceae</taxon>
        <taxon>Marinobacterium</taxon>
    </lineage>
</organism>
<dbReference type="InterPro" id="IPR011711">
    <property type="entry name" value="GntR_C"/>
</dbReference>
<keyword evidence="2" id="KW-0238">DNA-binding</keyword>
<name>A0A1H6DGF4_9GAMM</name>
<accession>A0A1H6DGF4</accession>
<dbReference type="InterPro" id="IPR000524">
    <property type="entry name" value="Tscrpt_reg_HTH_GntR"/>
</dbReference>
<keyword evidence="3" id="KW-0804">Transcription</keyword>
<dbReference type="InterPro" id="IPR008920">
    <property type="entry name" value="TF_FadR/GntR_C"/>
</dbReference>
<dbReference type="Gene3D" id="1.20.120.530">
    <property type="entry name" value="GntR ligand-binding domain-like"/>
    <property type="match status" value="1"/>
</dbReference>
<dbReference type="Proteomes" id="UP000236745">
    <property type="component" value="Unassembled WGS sequence"/>
</dbReference>
<feature type="domain" description="HTH gntR-type" evidence="4">
    <location>
        <begin position="1"/>
        <end position="66"/>
    </location>
</feature>
<sequence>MYEVIRKALREAILDRRIQPGLVLLEGPIAKLFDTSRGPVHTALEKLFEEGLIQRFDGRGFIPKTFASDVEPVRAKLTFENLGITQVAAQPVESRPAADRIFDDVEEAVAMSIAFGHFKINEIALSEYYGVSRTVAREVLGRLKSRQLVEKTKQSPWLAGPLTARAVADDFEIRALLEPALLIDSAPQLDPDKVSAMQRRLAHLILHPEEQTASAVAKIESELHSEWLSFAHNKKALKMIAQSQLPLMVNRIFFSTLGIPPGDPVFMENKLVVDHIAQGAYEAAAASLKAHLKHAAERTRKRLKVLSVFPEPQLPPYLVRVT</sequence>
<dbReference type="SUPFAM" id="SSF48008">
    <property type="entry name" value="GntR ligand-binding domain-like"/>
    <property type="match status" value="1"/>
</dbReference>
<gene>
    <name evidence="5" type="ORF">SAMN05444390_106105</name>
</gene>
<dbReference type="PANTHER" id="PTHR43537:SF24">
    <property type="entry name" value="GLUCONATE OPERON TRANSCRIPTIONAL REPRESSOR"/>
    <property type="match status" value="1"/>
</dbReference>
<evidence type="ECO:0000313" key="5">
    <source>
        <dbReference type="EMBL" id="SEG84261.1"/>
    </source>
</evidence>